<dbReference type="STRING" id="78915.A0A4P9XNY2"/>
<protein>
    <submittedName>
        <fullName evidence="3">Alpha/Beta hydrolase protein</fullName>
    </submittedName>
</protein>
<evidence type="ECO:0000313" key="3">
    <source>
        <dbReference type="EMBL" id="RKP07707.1"/>
    </source>
</evidence>
<dbReference type="InterPro" id="IPR050300">
    <property type="entry name" value="GDXG_lipolytic_enzyme"/>
</dbReference>
<keyword evidence="1 3" id="KW-0378">Hydrolase</keyword>
<dbReference type="EMBL" id="KZ992683">
    <property type="protein sequence ID" value="RKP07707.1"/>
    <property type="molecule type" value="Genomic_DNA"/>
</dbReference>
<proteinExistence type="predicted"/>
<evidence type="ECO:0000256" key="1">
    <source>
        <dbReference type="ARBA" id="ARBA00022801"/>
    </source>
</evidence>
<dbReference type="InterPro" id="IPR013094">
    <property type="entry name" value="AB_hydrolase_3"/>
</dbReference>
<dbReference type="Pfam" id="PF07859">
    <property type="entry name" value="Abhydrolase_3"/>
    <property type="match status" value="2"/>
</dbReference>
<name>A0A4P9XNY2_9FUNG</name>
<dbReference type="AlphaFoldDB" id="A0A4P9XNY2"/>
<feature type="domain" description="Alpha/beta hydrolase fold-3" evidence="2">
    <location>
        <begin position="112"/>
        <end position="277"/>
    </location>
</feature>
<dbReference type="PANTHER" id="PTHR48081">
    <property type="entry name" value="AB HYDROLASE SUPERFAMILY PROTEIN C4A8.06C"/>
    <property type="match status" value="1"/>
</dbReference>
<accession>A0A4P9XNY2</accession>
<keyword evidence="4" id="KW-1185">Reference proteome</keyword>
<dbReference type="Proteomes" id="UP000271241">
    <property type="component" value="Unassembled WGS sequence"/>
</dbReference>
<gene>
    <name evidence="3" type="ORF">THASP1DRAFT_30485</name>
</gene>
<dbReference type="OrthoDB" id="408631at2759"/>
<organism evidence="3 4">
    <name type="scientific">Thamnocephalis sphaerospora</name>
    <dbReference type="NCBI Taxonomy" id="78915"/>
    <lineage>
        <taxon>Eukaryota</taxon>
        <taxon>Fungi</taxon>
        <taxon>Fungi incertae sedis</taxon>
        <taxon>Zoopagomycota</taxon>
        <taxon>Zoopagomycotina</taxon>
        <taxon>Zoopagomycetes</taxon>
        <taxon>Zoopagales</taxon>
        <taxon>Sigmoideomycetaceae</taxon>
        <taxon>Thamnocephalis</taxon>
    </lineage>
</organism>
<dbReference type="SUPFAM" id="SSF53474">
    <property type="entry name" value="alpha/beta-Hydrolases"/>
    <property type="match status" value="1"/>
</dbReference>
<reference evidence="4" key="1">
    <citation type="journal article" date="2018" name="Nat. Microbiol.">
        <title>Leveraging single-cell genomics to expand the fungal tree of life.</title>
        <authorList>
            <person name="Ahrendt S.R."/>
            <person name="Quandt C.A."/>
            <person name="Ciobanu D."/>
            <person name="Clum A."/>
            <person name="Salamov A."/>
            <person name="Andreopoulos B."/>
            <person name="Cheng J.F."/>
            <person name="Woyke T."/>
            <person name="Pelin A."/>
            <person name="Henrissat B."/>
            <person name="Reynolds N.K."/>
            <person name="Benny G.L."/>
            <person name="Smith M.E."/>
            <person name="James T.Y."/>
            <person name="Grigoriev I.V."/>
        </authorList>
    </citation>
    <scope>NUCLEOTIDE SEQUENCE [LARGE SCALE GENOMIC DNA]</scope>
    <source>
        <strain evidence="4">RSA 1356</strain>
    </source>
</reference>
<sequence>MEFPQLLVDMMCFAGFLVHSALLALEVPILHAVFGPPVRGWSLIQHCTIRLLRAANADLKIHQLRMLTRLNGWWRVLGEPTERDDLLNGYWVGDTPWSARARIARGEIDLVLLYIHGGGFCVGNPFMAFPAVRDWQQRLGQQGIRLAVLAVEYALAPEAHYLDPVHTVTQTARELQRLPGLDASRFVVAGDSAGAHLAVEVTRQLGADEQPQGLLLLSPWVRLYPEPEAICRNMARDFLLPSALRNWADAYLDSVSGGRNAGTKHYSTLGDTPPSAVHAVALTPTLSNTPLLSPTTPTAPAQPTTTLSSARLPRCFIVVGQRELLVEDAVAYACLLEEAGTEVALMVEPSAVHNFSIEPMVAGRASYRRAVANITGYLRAVMTDDRKWLGVKA</sequence>
<dbReference type="Gene3D" id="3.40.50.1820">
    <property type="entry name" value="alpha/beta hydrolase"/>
    <property type="match status" value="1"/>
</dbReference>
<dbReference type="InterPro" id="IPR029058">
    <property type="entry name" value="AB_hydrolase_fold"/>
</dbReference>
<dbReference type="GO" id="GO:0016787">
    <property type="term" value="F:hydrolase activity"/>
    <property type="evidence" value="ECO:0007669"/>
    <property type="project" value="UniProtKB-KW"/>
</dbReference>
<evidence type="ECO:0000259" key="2">
    <source>
        <dbReference type="Pfam" id="PF07859"/>
    </source>
</evidence>
<dbReference type="PANTHER" id="PTHR48081:SF8">
    <property type="entry name" value="ALPHA_BETA HYDROLASE FOLD-3 DOMAIN-CONTAINING PROTEIN-RELATED"/>
    <property type="match status" value="1"/>
</dbReference>
<evidence type="ECO:0000313" key="4">
    <source>
        <dbReference type="Proteomes" id="UP000271241"/>
    </source>
</evidence>
<feature type="domain" description="Alpha/beta hydrolase fold-3" evidence="2">
    <location>
        <begin position="302"/>
        <end position="355"/>
    </location>
</feature>